<organism evidence="11 12">
    <name type="scientific">Rhynchosporium agropyri</name>
    <dbReference type="NCBI Taxonomy" id="914238"/>
    <lineage>
        <taxon>Eukaryota</taxon>
        <taxon>Fungi</taxon>
        <taxon>Dikarya</taxon>
        <taxon>Ascomycota</taxon>
        <taxon>Pezizomycotina</taxon>
        <taxon>Leotiomycetes</taxon>
        <taxon>Helotiales</taxon>
        <taxon>Ploettnerulaceae</taxon>
        <taxon>Rhynchosporium</taxon>
    </lineage>
</organism>
<evidence type="ECO:0000256" key="2">
    <source>
        <dbReference type="ARBA" id="ARBA00022670"/>
    </source>
</evidence>
<dbReference type="EMBL" id="FJUX01000086">
    <property type="protein sequence ID" value="CZT06562.1"/>
    <property type="molecule type" value="Genomic_DNA"/>
</dbReference>
<evidence type="ECO:0000313" key="11">
    <source>
        <dbReference type="EMBL" id="CZT06562.1"/>
    </source>
</evidence>
<reference evidence="12" key="1">
    <citation type="submission" date="2016-03" db="EMBL/GenBank/DDBJ databases">
        <authorList>
            <person name="Guldener U."/>
        </authorList>
    </citation>
    <scope>NUCLEOTIDE SEQUENCE [LARGE SCALE GENOMIC DNA]</scope>
    <source>
        <strain evidence="12">04CH-RAC-A.6.1</strain>
    </source>
</reference>
<feature type="domain" description="Peptidase S8/S53" evidence="9">
    <location>
        <begin position="170"/>
        <end position="613"/>
    </location>
</feature>
<accession>A0A1E1L7V4</accession>
<dbReference type="AlphaFoldDB" id="A0A1E1L7V4"/>
<evidence type="ECO:0000259" key="9">
    <source>
        <dbReference type="Pfam" id="PF00082"/>
    </source>
</evidence>
<feature type="signal peptide" evidence="8">
    <location>
        <begin position="1"/>
        <end position="20"/>
    </location>
</feature>
<evidence type="ECO:0008006" key="13">
    <source>
        <dbReference type="Google" id="ProtNLM"/>
    </source>
</evidence>
<dbReference type="Gene3D" id="3.40.50.200">
    <property type="entry name" value="Peptidase S8/S53 domain"/>
    <property type="match status" value="2"/>
</dbReference>
<dbReference type="OrthoDB" id="10256524at2759"/>
<feature type="region of interest" description="Disordered" evidence="7">
    <location>
        <begin position="114"/>
        <end position="143"/>
    </location>
</feature>
<keyword evidence="4" id="KW-0378">Hydrolase</keyword>
<dbReference type="InterPro" id="IPR010435">
    <property type="entry name" value="C5a/SBT2-like_Fn3"/>
</dbReference>
<evidence type="ECO:0000259" key="10">
    <source>
        <dbReference type="Pfam" id="PF06280"/>
    </source>
</evidence>
<dbReference type="GO" id="GO:0004252">
    <property type="term" value="F:serine-type endopeptidase activity"/>
    <property type="evidence" value="ECO:0007669"/>
    <property type="project" value="InterPro"/>
</dbReference>
<evidence type="ECO:0000256" key="6">
    <source>
        <dbReference type="PROSITE-ProRule" id="PRU01240"/>
    </source>
</evidence>
<dbReference type="PANTHER" id="PTHR43806:SF66">
    <property type="entry name" value="SERIN ENDOPEPTIDASE"/>
    <property type="match status" value="1"/>
</dbReference>
<evidence type="ECO:0000256" key="8">
    <source>
        <dbReference type="SAM" id="SignalP"/>
    </source>
</evidence>
<feature type="compositionally biased region" description="Polar residues" evidence="7">
    <location>
        <begin position="114"/>
        <end position="126"/>
    </location>
</feature>
<dbReference type="SUPFAM" id="SSF52743">
    <property type="entry name" value="Subtilisin-like"/>
    <property type="match status" value="1"/>
</dbReference>
<feature type="compositionally biased region" description="Basic and acidic residues" evidence="7">
    <location>
        <begin position="129"/>
        <end position="143"/>
    </location>
</feature>
<dbReference type="InterPro" id="IPR036852">
    <property type="entry name" value="Peptidase_S8/S53_dom_sf"/>
</dbReference>
<feature type="domain" description="C5a peptidase/Subtilisin-like protease SBT2-like Fn3-like" evidence="10">
    <location>
        <begin position="645"/>
        <end position="765"/>
    </location>
</feature>
<keyword evidence="2" id="KW-0645">Protease</keyword>
<sequence>MKLTLPLLPAALYLISPVWAAGGKTRFDIGLIFEYEDSAKLDHPGLLSAVKSTLTNNLSHVDEIAVERRIEFSTSIFRGISADISGVGEGVTAGLLKGALQGLDNVKSVTPIEMSNSKPGNVQRGNTMAHDHTSNLGSRKLESRTKRAQNAPADHIMTGVDKVHAEGNKGKGVKIAVMGDGFDYKQDVFGNSIGPGKKITYGYDWAGDDYLTVDPATGVTGPAVEDNDPYSDCGLEGTSSFGIMGANPTRFGVVGTAPEASYELHRIAGCAGLVANDLFIKAAIGIHERGVDIITTTLGFYLQYPDSAISSVISRINQNGTYFQLAASNKGSKLYTGQSPAAGTDNTAVGSVYNTETPIYTWGGKYTTKGKVVQIRVGVSDSMIFPTSFKIWTASSQASDRINTGCLPLPANLPLPDFNSTAVLITQLPGDECDVFDAQKYCTAVGARYILFYSTTPETPVTGFTAYFGFTGIKGITNLLSAQGAALFAAYQQDKDLEVSIETFADHNDTVTYLSNNISGGRMAVYTSWGPTADGRTYPTFSAPGGQVLTTFVRKFGGFLVFYGTSVATSFNAGVAALVKARHPDFDGLTIRNILSTTSNPMPFNDNSTKAYGFLAPVFQQGGGLVDAYRAVHTNTIVDTPNLSFNDTTHSPYQPKTLSFKVKNIGTKAQSYKAYHIGAVSGHGIAQDPYSAAGKDDLIKGFVASYAGVSISPSSFTLAPGSQSTISVTVDSLPAGLDPKRLPYYGGYISLNATDATQTVTVPYTGIATNLKTSIGIDPEAALASYLTGTSERTAPPAGSPPVYNVTYQGAGKTYADGALPSTTYRINAAALVRTYEIALVKSNGDLFLNLLSASNDYSGKNYWWLDGSDGNYTFIPAGEYRWRIRALKIYGDANNVNDWVSHVSDPWVLKYTPESVGLPGGGK</sequence>
<keyword evidence="12" id="KW-1185">Reference proteome</keyword>
<dbReference type="InterPro" id="IPR015500">
    <property type="entry name" value="Peptidase_S8_subtilisin-rel"/>
</dbReference>
<dbReference type="PANTHER" id="PTHR43806">
    <property type="entry name" value="PEPTIDASE S8"/>
    <property type="match status" value="1"/>
</dbReference>
<evidence type="ECO:0000256" key="4">
    <source>
        <dbReference type="ARBA" id="ARBA00022801"/>
    </source>
</evidence>
<dbReference type="GO" id="GO:0016020">
    <property type="term" value="C:membrane"/>
    <property type="evidence" value="ECO:0007669"/>
    <property type="project" value="InterPro"/>
</dbReference>
<dbReference type="InterPro" id="IPR050131">
    <property type="entry name" value="Peptidase_S8_subtilisin-like"/>
</dbReference>
<dbReference type="GO" id="GO:0006508">
    <property type="term" value="P:proteolysis"/>
    <property type="evidence" value="ECO:0007669"/>
    <property type="project" value="UniProtKB-KW"/>
</dbReference>
<dbReference type="Pfam" id="PF00082">
    <property type="entry name" value="Peptidase_S8"/>
    <property type="match status" value="1"/>
</dbReference>
<evidence type="ECO:0000256" key="7">
    <source>
        <dbReference type="SAM" id="MobiDB-lite"/>
    </source>
</evidence>
<evidence type="ECO:0000256" key="3">
    <source>
        <dbReference type="ARBA" id="ARBA00022729"/>
    </source>
</evidence>
<evidence type="ECO:0000256" key="5">
    <source>
        <dbReference type="ARBA" id="ARBA00022825"/>
    </source>
</evidence>
<keyword evidence="3 8" id="KW-0732">Signal</keyword>
<evidence type="ECO:0000256" key="1">
    <source>
        <dbReference type="ARBA" id="ARBA00011073"/>
    </source>
</evidence>
<protein>
    <recommendedName>
        <fullName evidence="13">Subtilisin-like serine protease</fullName>
    </recommendedName>
</protein>
<dbReference type="InterPro" id="IPR000209">
    <property type="entry name" value="Peptidase_S8/S53_dom"/>
</dbReference>
<comment type="caution">
    <text evidence="6">Lacks conserved residue(s) required for the propagation of feature annotation.</text>
</comment>
<dbReference type="PRINTS" id="PR00723">
    <property type="entry name" value="SUBTILISIN"/>
</dbReference>
<name>A0A1E1L7V4_9HELO</name>
<proteinExistence type="inferred from homology"/>
<dbReference type="PROSITE" id="PS51892">
    <property type="entry name" value="SUBTILASE"/>
    <property type="match status" value="1"/>
</dbReference>
<dbReference type="Pfam" id="PF06280">
    <property type="entry name" value="fn3_5"/>
    <property type="match status" value="1"/>
</dbReference>
<comment type="similarity">
    <text evidence="1 6">Belongs to the peptidase S8 family.</text>
</comment>
<gene>
    <name evidence="11" type="ORF">RAG0_12264</name>
</gene>
<keyword evidence="5" id="KW-0720">Serine protease</keyword>
<dbReference type="Proteomes" id="UP000178912">
    <property type="component" value="Unassembled WGS sequence"/>
</dbReference>
<evidence type="ECO:0000313" key="12">
    <source>
        <dbReference type="Proteomes" id="UP000178912"/>
    </source>
</evidence>
<feature type="chain" id="PRO_5009446879" description="Subtilisin-like serine protease" evidence="8">
    <location>
        <begin position="21"/>
        <end position="924"/>
    </location>
</feature>